<proteinExistence type="predicted"/>
<evidence type="ECO:0000313" key="4">
    <source>
        <dbReference type="Proteomes" id="UP000692954"/>
    </source>
</evidence>
<dbReference type="EMBL" id="CAJJDN010000032">
    <property type="protein sequence ID" value="CAD8074638.1"/>
    <property type="molecule type" value="Genomic_DNA"/>
</dbReference>
<dbReference type="InterPro" id="IPR002775">
    <property type="entry name" value="DNA/RNA-bd_Alba-like"/>
</dbReference>
<name>A0A8S1M1I2_9CILI</name>
<accession>A0A8S1M1I2</accession>
<dbReference type="AlphaFoldDB" id="A0A8S1M1I2"/>
<dbReference type="Pfam" id="PF01918">
    <property type="entry name" value="Alba"/>
    <property type="match status" value="1"/>
</dbReference>
<keyword evidence="4" id="KW-1185">Reference proteome</keyword>
<feature type="domain" description="DNA/RNA-binding protein Alba-like" evidence="2">
    <location>
        <begin position="9"/>
        <end position="74"/>
    </location>
</feature>
<feature type="region of interest" description="Disordered" evidence="1">
    <location>
        <begin position="146"/>
        <end position="271"/>
    </location>
</feature>
<feature type="compositionally biased region" description="Basic and acidic residues" evidence="1">
    <location>
        <begin position="146"/>
        <end position="163"/>
    </location>
</feature>
<dbReference type="Proteomes" id="UP000692954">
    <property type="component" value="Unassembled WGS sequence"/>
</dbReference>
<comment type="caution">
    <text evidence="3">The sequence shown here is derived from an EMBL/GenBank/DDBJ whole genome shotgun (WGS) entry which is preliminary data.</text>
</comment>
<sequence>MFKERFDIMVKGKSTQDQIASYLVKVILGLRDKENIQQAVRLLGCGSAIPNTILVAEIMRSRIKGLYSISEFESKLQQRNNPNDQQQQLQFFNPAIRIKLTMNPTEDEKLMPGFQEPNEVDDDKHIELFDYVMMYIRNLYFWRGGVKDDQRNNRDNQDTRQNNRDIISNRNDRNERRQDNTRKYQNIQESQANPRKSDDWNRDREQFQQSQNQGTLKIRGRMRDNRNDRNINPQRKNYEQKNEDSEIQNREDKFIKRGEVRNRGGLQKSQN</sequence>
<feature type="compositionally biased region" description="Basic and acidic residues" evidence="1">
    <location>
        <begin position="236"/>
        <end position="262"/>
    </location>
</feature>
<evidence type="ECO:0000259" key="2">
    <source>
        <dbReference type="Pfam" id="PF01918"/>
    </source>
</evidence>
<feature type="compositionally biased region" description="Polar residues" evidence="1">
    <location>
        <begin position="183"/>
        <end position="194"/>
    </location>
</feature>
<feature type="compositionally biased region" description="Basic and acidic residues" evidence="1">
    <location>
        <begin position="170"/>
        <end position="182"/>
    </location>
</feature>
<dbReference type="GO" id="GO:0003676">
    <property type="term" value="F:nucleic acid binding"/>
    <property type="evidence" value="ECO:0007669"/>
    <property type="project" value="InterPro"/>
</dbReference>
<feature type="compositionally biased region" description="Basic and acidic residues" evidence="1">
    <location>
        <begin position="195"/>
        <end position="206"/>
    </location>
</feature>
<gene>
    <name evidence="3" type="ORF">PSON_ATCC_30995.1.T0320200</name>
</gene>
<evidence type="ECO:0000256" key="1">
    <source>
        <dbReference type="SAM" id="MobiDB-lite"/>
    </source>
</evidence>
<reference evidence="3" key="1">
    <citation type="submission" date="2021-01" db="EMBL/GenBank/DDBJ databases">
        <authorList>
            <consortium name="Genoscope - CEA"/>
            <person name="William W."/>
        </authorList>
    </citation>
    <scope>NUCLEOTIDE SEQUENCE</scope>
</reference>
<evidence type="ECO:0000313" key="3">
    <source>
        <dbReference type="EMBL" id="CAD8074638.1"/>
    </source>
</evidence>
<dbReference type="OrthoDB" id="310412at2759"/>
<protein>
    <recommendedName>
        <fullName evidence="2">DNA/RNA-binding protein Alba-like domain-containing protein</fullName>
    </recommendedName>
</protein>
<organism evidence="3 4">
    <name type="scientific">Paramecium sonneborni</name>
    <dbReference type="NCBI Taxonomy" id="65129"/>
    <lineage>
        <taxon>Eukaryota</taxon>
        <taxon>Sar</taxon>
        <taxon>Alveolata</taxon>
        <taxon>Ciliophora</taxon>
        <taxon>Intramacronucleata</taxon>
        <taxon>Oligohymenophorea</taxon>
        <taxon>Peniculida</taxon>
        <taxon>Parameciidae</taxon>
        <taxon>Paramecium</taxon>
    </lineage>
</organism>